<proteinExistence type="predicted"/>
<name>A0A7S3QK62_DUNTE</name>
<reference evidence="3" key="1">
    <citation type="submission" date="2021-01" db="EMBL/GenBank/DDBJ databases">
        <authorList>
            <person name="Corre E."/>
            <person name="Pelletier E."/>
            <person name="Niang G."/>
            <person name="Scheremetjew M."/>
            <person name="Finn R."/>
            <person name="Kale V."/>
            <person name="Holt S."/>
            <person name="Cochrane G."/>
            <person name="Meng A."/>
            <person name="Brown T."/>
            <person name="Cohen L."/>
        </authorList>
    </citation>
    <scope>NUCLEOTIDE SEQUENCE</scope>
    <source>
        <strain evidence="3">CCMP1320</strain>
    </source>
</reference>
<feature type="domain" description="EF-hand" evidence="2">
    <location>
        <begin position="62"/>
        <end position="97"/>
    </location>
</feature>
<sequence>MSDLNETLEALTLILNNEAAFKKVVDTFWLTLDLDANGELTLEELEAYTGSVSAEIGIKDPPNREQVNHVFTHLDLNNDRTVSKDELEVFLRHLFKEQLKHVAEKLKVKV</sequence>
<dbReference type="PROSITE" id="PS00018">
    <property type="entry name" value="EF_HAND_1"/>
    <property type="match status" value="2"/>
</dbReference>
<dbReference type="InterPro" id="IPR011992">
    <property type="entry name" value="EF-hand-dom_pair"/>
</dbReference>
<evidence type="ECO:0000313" key="3">
    <source>
        <dbReference type="EMBL" id="CAE0484992.1"/>
    </source>
</evidence>
<accession>A0A7S3QK62</accession>
<protein>
    <recommendedName>
        <fullName evidence="2">EF-hand domain-containing protein</fullName>
    </recommendedName>
</protein>
<keyword evidence="1" id="KW-0106">Calcium</keyword>
<dbReference type="SUPFAM" id="SSF47473">
    <property type="entry name" value="EF-hand"/>
    <property type="match status" value="1"/>
</dbReference>
<dbReference type="AlphaFoldDB" id="A0A7S3QK62"/>
<dbReference type="Gene3D" id="1.10.238.10">
    <property type="entry name" value="EF-hand"/>
    <property type="match status" value="1"/>
</dbReference>
<dbReference type="PROSITE" id="PS50222">
    <property type="entry name" value="EF_HAND_2"/>
    <property type="match status" value="2"/>
</dbReference>
<dbReference type="InterPro" id="IPR018247">
    <property type="entry name" value="EF_Hand_1_Ca_BS"/>
</dbReference>
<evidence type="ECO:0000259" key="2">
    <source>
        <dbReference type="PROSITE" id="PS50222"/>
    </source>
</evidence>
<dbReference type="EMBL" id="HBIP01000080">
    <property type="protein sequence ID" value="CAE0484992.1"/>
    <property type="molecule type" value="Transcribed_RNA"/>
</dbReference>
<feature type="domain" description="EF-hand" evidence="2">
    <location>
        <begin position="20"/>
        <end position="55"/>
    </location>
</feature>
<evidence type="ECO:0000256" key="1">
    <source>
        <dbReference type="ARBA" id="ARBA00022837"/>
    </source>
</evidence>
<dbReference type="Pfam" id="PF13499">
    <property type="entry name" value="EF-hand_7"/>
    <property type="match status" value="1"/>
</dbReference>
<dbReference type="InterPro" id="IPR002048">
    <property type="entry name" value="EF_hand_dom"/>
</dbReference>
<dbReference type="GO" id="GO:0005509">
    <property type="term" value="F:calcium ion binding"/>
    <property type="evidence" value="ECO:0007669"/>
    <property type="project" value="InterPro"/>
</dbReference>
<dbReference type="SMART" id="SM00054">
    <property type="entry name" value="EFh"/>
    <property type="match status" value="2"/>
</dbReference>
<gene>
    <name evidence="3" type="ORF">DTER00134_LOCUS31</name>
</gene>
<organism evidence="3">
    <name type="scientific">Dunaliella tertiolecta</name>
    <name type="common">Green alga</name>
    <dbReference type="NCBI Taxonomy" id="3047"/>
    <lineage>
        <taxon>Eukaryota</taxon>
        <taxon>Viridiplantae</taxon>
        <taxon>Chlorophyta</taxon>
        <taxon>core chlorophytes</taxon>
        <taxon>Chlorophyceae</taxon>
        <taxon>CS clade</taxon>
        <taxon>Chlamydomonadales</taxon>
        <taxon>Dunaliellaceae</taxon>
        <taxon>Dunaliella</taxon>
    </lineage>
</organism>